<gene>
    <name evidence="15" type="ORF">LTR36_009493</name>
</gene>
<dbReference type="InterPro" id="IPR008603">
    <property type="entry name" value="DCTN4"/>
</dbReference>
<keyword evidence="9" id="KW-0175">Coiled coil</keyword>
<evidence type="ECO:0000256" key="8">
    <source>
        <dbReference type="ARBA" id="ARBA00022990"/>
    </source>
</evidence>
<reference evidence="15 16" key="1">
    <citation type="submission" date="2021-11" db="EMBL/GenBank/DDBJ databases">
        <title>Black yeast isolated from Biological Soil Crust.</title>
        <authorList>
            <person name="Kurbessoian T."/>
        </authorList>
    </citation>
    <scope>NUCLEOTIDE SEQUENCE [LARGE SCALE GENOMIC DNA]</scope>
    <source>
        <strain evidence="15 16">CCFEE 5522</strain>
    </source>
</reference>
<feature type="region of interest" description="Disordered" evidence="14">
    <location>
        <begin position="449"/>
        <end position="490"/>
    </location>
</feature>
<evidence type="ECO:0000256" key="5">
    <source>
        <dbReference type="ARBA" id="ARBA00022499"/>
    </source>
</evidence>
<evidence type="ECO:0000256" key="13">
    <source>
        <dbReference type="ARBA" id="ARBA00093507"/>
    </source>
</evidence>
<name>A0AAV9JSY1_9PEZI</name>
<feature type="compositionally biased region" description="Basic and acidic residues" evidence="14">
    <location>
        <begin position="475"/>
        <end position="490"/>
    </location>
</feature>
<evidence type="ECO:0000256" key="14">
    <source>
        <dbReference type="SAM" id="MobiDB-lite"/>
    </source>
</evidence>
<comment type="subunit">
    <text evidence="13">Subunit of dynactin, a multiprotein complex part of a tripartite complex with dynein and a adapter, such as BICDL1, BICD2 or HOOK3. The dynactin complex is built around ACTR1A/ACTB filament and consists of an actin-related filament composed of a shoulder domain, a pointed end and a barbed end. Its length is defined by its flexible shoulder domain. The soulder is composed of 2 DCTN1 subunits, 4 DCTN2 and 2 DCTN3. The 4 DCNT2 (via N-terminus) bind the ACTR1A filament and act as molecular rulers to determine the length. The pointed end is important for binding dynein-dynactin cargo adapters. Consists of 4 subunits: ACTR10, DCNT4, DCTN5 and DCTN6. The barbed end is composed of a CAPZA1:CAPZB heterodimers, which binds ACTR1A/ACTB filament and dynactin and stabilizes dynactin. Interacts with ATP7B, but not ATP7A, in a copper-dependent manner. Interacts with ANK2; this interaction is required for localization at costameres. Interacts with N4BP2L1.</text>
</comment>
<evidence type="ECO:0000313" key="16">
    <source>
        <dbReference type="Proteomes" id="UP001324427"/>
    </source>
</evidence>
<feature type="region of interest" description="Disordered" evidence="14">
    <location>
        <begin position="172"/>
        <end position="197"/>
    </location>
</feature>
<dbReference type="PANTHER" id="PTHR13034:SF2">
    <property type="entry name" value="DYNACTIN SUBUNIT 4"/>
    <property type="match status" value="1"/>
</dbReference>
<keyword evidence="6" id="KW-0597">Phosphoprotein</keyword>
<evidence type="ECO:0000256" key="9">
    <source>
        <dbReference type="ARBA" id="ARBA00023054"/>
    </source>
</evidence>
<evidence type="ECO:0000256" key="7">
    <source>
        <dbReference type="ARBA" id="ARBA00022843"/>
    </source>
</evidence>
<keyword evidence="7" id="KW-0832">Ubl conjugation</keyword>
<evidence type="ECO:0000256" key="1">
    <source>
        <dbReference type="ARBA" id="ARBA00004300"/>
    </source>
</evidence>
<feature type="compositionally biased region" description="Low complexity" evidence="14">
    <location>
        <begin position="450"/>
        <end position="459"/>
    </location>
</feature>
<evidence type="ECO:0000256" key="4">
    <source>
        <dbReference type="ARBA" id="ARBA00022490"/>
    </source>
</evidence>
<comment type="caution">
    <text evidence="15">The sequence shown here is derived from an EMBL/GenBank/DDBJ whole genome shotgun (WGS) entry which is preliminary data.</text>
</comment>
<accession>A0AAV9JSY1</accession>
<dbReference type="EMBL" id="JAVFHQ010000007">
    <property type="protein sequence ID" value="KAK4548583.1"/>
    <property type="molecule type" value="Genomic_DNA"/>
</dbReference>
<comment type="subcellular location">
    <subcellularLocation>
        <location evidence="1">Cytoplasm</location>
        <location evidence="1">Cytoskeleton</location>
        <location evidence="1">Microtubule organizing center</location>
        <location evidence="1">Centrosome</location>
    </subcellularLocation>
    <subcellularLocation>
        <location evidence="2">Cytoplasm</location>
        <location evidence="2">Cytoskeleton</location>
        <location evidence="2">Stress fiber</location>
    </subcellularLocation>
    <subcellularLocation>
        <location evidence="3">Cytoplasm</location>
        <location evidence="3">Myofibril</location>
    </subcellularLocation>
</comment>
<dbReference type="GO" id="GO:0001725">
    <property type="term" value="C:stress fiber"/>
    <property type="evidence" value="ECO:0007669"/>
    <property type="project" value="UniProtKB-SubCell"/>
</dbReference>
<protein>
    <recommendedName>
        <fullName evidence="12">Dynactin subunit 4</fullName>
    </recommendedName>
</protein>
<evidence type="ECO:0000256" key="2">
    <source>
        <dbReference type="ARBA" id="ARBA00004529"/>
    </source>
</evidence>
<keyword evidence="5" id="KW-1017">Isopeptide bond</keyword>
<dbReference type="GO" id="GO:0005869">
    <property type="term" value="C:dynactin complex"/>
    <property type="evidence" value="ECO:0007669"/>
    <property type="project" value="InterPro"/>
</dbReference>
<sequence>MAAAFPYTHYACPCSDLTSTAPSSISKRISNNQPANADLTDDRTFNPHDPRANCALYPLDHLLFCDECDAIRCPKCWTEEIINWYCPTCLFEVPSSAVKSDGNRCSRNCYTCPACTAPLAVAAMPQPAGDYLKPTEPATEAYMLQCGYCDWSSRDLDVLFSKPTKITEQLAKQRKARLGSSGKEASDKDAKPNPVGHDTAFGSLTTFYKAQLSESGDAQNQFANSPYSSPANLQRIMNIYGGLSANTLKKSRETPQPMREARDSNEGFSTYTPDPVEHEATVISKLRSLSWEDTTTTEQRLAAPPNNYSRFADQLWPVATPLRTRKGKRCETCRHLISRPDSKVSHIRYKIRLLAMNNIPRIFMRPLHLPNPPPPNAAFRLRADDAVQAELQPNVAQQYILTIRNPIFETIKVTLATPGTTPGNVASRVTILCPSFPVGPAGDVWDEALSSSTTPASASNDGSRKAAMASLTGKAPEDADRQPEAGKVWDRTRNSTSVIVEIVPGPLKAPPSIVPKTEAELADQALDEDDEVLEVPIYVRAEWETVIDADAFGPGAKDDKHHGRQGEKVTKELAYWCVLGVGKIAE</sequence>
<comment type="similarity">
    <text evidence="11">Belongs to the dynactin subunit 4 family.</text>
</comment>
<evidence type="ECO:0000256" key="12">
    <source>
        <dbReference type="ARBA" id="ARBA00034864"/>
    </source>
</evidence>
<dbReference type="PANTHER" id="PTHR13034">
    <property type="entry name" value="DYNACTIN P62 SUBUNIT"/>
    <property type="match status" value="1"/>
</dbReference>
<proteinExistence type="inferred from homology"/>
<keyword evidence="16" id="KW-1185">Reference proteome</keyword>
<dbReference type="Pfam" id="PF05502">
    <property type="entry name" value="Dynactin_p62"/>
    <property type="match status" value="2"/>
</dbReference>
<dbReference type="Proteomes" id="UP001324427">
    <property type="component" value="Unassembled WGS sequence"/>
</dbReference>
<evidence type="ECO:0000256" key="3">
    <source>
        <dbReference type="ARBA" id="ARBA00004657"/>
    </source>
</evidence>
<keyword evidence="8" id="KW-0007">Acetylation</keyword>
<feature type="region of interest" description="Disordered" evidence="14">
    <location>
        <begin position="250"/>
        <end position="274"/>
    </location>
</feature>
<dbReference type="AlphaFoldDB" id="A0AAV9JSY1"/>
<keyword evidence="4" id="KW-0963">Cytoplasm</keyword>
<organism evidence="15 16">
    <name type="scientific">Oleoguttula mirabilis</name>
    <dbReference type="NCBI Taxonomy" id="1507867"/>
    <lineage>
        <taxon>Eukaryota</taxon>
        <taxon>Fungi</taxon>
        <taxon>Dikarya</taxon>
        <taxon>Ascomycota</taxon>
        <taxon>Pezizomycotina</taxon>
        <taxon>Dothideomycetes</taxon>
        <taxon>Dothideomycetidae</taxon>
        <taxon>Mycosphaerellales</taxon>
        <taxon>Teratosphaeriaceae</taxon>
        <taxon>Oleoguttula</taxon>
    </lineage>
</organism>
<evidence type="ECO:0000313" key="15">
    <source>
        <dbReference type="EMBL" id="KAK4548583.1"/>
    </source>
</evidence>
<keyword evidence="10" id="KW-0206">Cytoskeleton</keyword>
<evidence type="ECO:0000256" key="11">
    <source>
        <dbReference type="ARBA" id="ARBA00034776"/>
    </source>
</evidence>
<evidence type="ECO:0000256" key="10">
    <source>
        <dbReference type="ARBA" id="ARBA00023212"/>
    </source>
</evidence>
<evidence type="ECO:0000256" key="6">
    <source>
        <dbReference type="ARBA" id="ARBA00022553"/>
    </source>
</evidence>